<dbReference type="Gene3D" id="2.20.130.20">
    <property type="match status" value="1"/>
</dbReference>
<dbReference type="GO" id="GO:0005615">
    <property type="term" value="C:extracellular space"/>
    <property type="evidence" value="ECO:0007669"/>
    <property type="project" value="InterPro"/>
</dbReference>
<dbReference type="PANTHER" id="PTHR11412">
    <property type="entry name" value="MACROGLOBULIN / COMPLEMENT"/>
    <property type="match status" value="1"/>
</dbReference>
<gene>
    <name evidence="12" type="ORF">MSPICULIGERA_LOCUS6300</name>
</gene>
<dbReference type="Gene3D" id="2.60.40.690">
    <property type="entry name" value="Alpha-macroglobulin, receptor-binding domain"/>
    <property type="match status" value="1"/>
</dbReference>
<accession>A0AA36FZH5</accession>
<dbReference type="InterPro" id="IPR041813">
    <property type="entry name" value="A2M_TED"/>
</dbReference>
<keyword evidence="3" id="KW-1015">Disulfide bond</keyword>
<sequence>MRLPIYILLAVASYCLADEVEETTAATTKEAELVTPTVRIVPPTSAPTTTLAPEKKYPSTYMVVAPKVVRPGLPYAVSVNILKSQETDHIVRVEVRSDKNQTIGTRVVKDVKVGSPQTVTIAPLPADALTGSTGYKVYVRAETIGGSTLFEAEETVNYNSKHMSIFVQTDKAIYKPGSTVKYRAVLINPDLTPFKDTVSLKIIDPSQNVIQQHVGKPLNKGVYSGELELAAEPPLGDWQIQAESKSGVKFSKTFSVEKYVLPKFEVNIKTPSFITTEGDLGILVNAKYTYGKGVAGKAKVRLEEPYARWAYRSPVIVNPDGTTKETQPEALLERTVKLGNSGEGTVTFTNKELKDFRLVRDWGSSIRVVAIVTEDLTEIERNNTATMPVYKDDTKLELEKQGESFKPGLSYNVVVALKLVDDTPVPASVPKRVQVTTVYNYAYNPERTSQQEDKEVKIVDLDAHGTTVLQLQPPLNCTSIRVEAQYDRLGKDNFTNTQLFSSLYVDSAASPTSSFLQLIADNEGTVDAGKQLSFTVKATENIGVLSYQVMSKGAVVLAKEIPMNADHTTITFTATSEMAPKSQLLVYAIRPANNEILVDATDFKVAGLFRNNVSLAIEPNSAQPGEKVKFKIHADPDSYVGLLAVDQSVLLLKSGNDITQQMVEEDMEQYETTGDSYRPWEGAFRARRSIWYPWWGIGGKDAASIFKNAGLVVLTDAYLHEQPMPPMYYYRSVELDGAPLPTDASGHYVMVLDSPPVEMDVQGFSSQQQEIRPVLRTKFPETWVNEGIISTSGETIYEATAPDTITSWVASAFAVNDVSGLGIAPETAKLRVFRPFFIRLNLPYSVKRGEKFALQILVFNYMENEQDVTVTLKNDNDEFVFLNKDGSVNTEKSTSANTRLVSVAGGGSSKAVYFPIEPRKIGDLKLHVVATGSNAGDAVEMPLKVEPEGYRVNRNEPVVFDLSSQPSQEKTIPLKFPADAVEGSQKARVDVIGDVMGPMLSNLEKLVQMPSGCGEQNMLNFVPNIVVMKYLKGSNKNEPTMEGKALKYMETGYQRELNYRRSDNSYSAFGNTDEHGSTWLTAFVVRSFAQAKEYIFIDKQVIASSVAYLNGVQTESGTFNDHGKVLHKDMMGGSLSGGVALTAYVALSLLENGDRNQKAIEYLETSLPNIESDVYALAVTSYALKLAGSPKAAAAFAALDKLKVEGTDGTVHWEARPTNPGEKSDFYQPPPVDVEVTSYALLTVMLDGDTSKGLPIVRWLISKRNELGGYSSTQDTVVALQAMGAYAAKASSDLSSVNVKIISGADNHAFNVSAANSIVLQSYELSELDKEITLQATGSGMAFAQVAYWYNRNAQRDNTPFYCTKDLKEIHGGNRMQLELCCNYTKTGKSNMALAEVQALTGYKFDEEEANLLTNIKDLQRVELDKDDTQVNIYFDALDADPICLSLYSDMVYHVSDQKPAQLALYDYYDPAEQLKTSYSPVQRRSLQDSCPDCWPAADSASALRARR</sequence>
<dbReference type="SMART" id="SM01360">
    <property type="entry name" value="A2M"/>
    <property type="match status" value="1"/>
</dbReference>
<dbReference type="PANTHER" id="PTHR11412:SF175">
    <property type="entry name" value="TEP (THIOLESTER CONTAINING PROTEIN)"/>
    <property type="match status" value="1"/>
</dbReference>
<dbReference type="InterPro" id="IPR002890">
    <property type="entry name" value="MG2"/>
</dbReference>
<dbReference type="Pfam" id="PF00207">
    <property type="entry name" value="A2M"/>
    <property type="match status" value="1"/>
</dbReference>
<evidence type="ECO:0000259" key="10">
    <source>
        <dbReference type="SMART" id="SM01360"/>
    </source>
</evidence>
<dbReference type="Pfam" id="PF07678">
    <property type="entry name" value="TED_complement"/>
    <property type="match status" value="1"/>
</dbReference>
<dbReference type="InterPro" id="IPR041555">
    <property type="entry name" value="MG3"/>
</dbReference>
<dbReference type="InterPro" id="IPR011625">
    <property type="entry name" value="A2M_N_BRD"/>
</dbReference>
<dbReference type="SMART" id="SM01361">
    <property type="entry name" value="A2M_recep"/>
    <property type="match status" value="1"/>
</dbReference>
<evidence type="ECO:0000313" key="12">
    <source>
        <dbReference type="EMBL" id="CAJ0567761.1"/>
    </source>
</evidence>
<dbReference type="InterPro" id="IPR011626">
    <property type="entry name" value="Alpha-macroglobulin_TED"/>
</dbReference>
<organism evidence="12 13">
    <name type="scientific">Mesorhabditis spiculigera</name>
    <dbReference type="NCBI Taxonomy" id="96644"/>
    <lineage>
        <taxon>Eukaryota</taxon>
        <taxon>Metazoa</taxon>
        <taxon>Ecdysozoa</taxon>
        <taxon>Nematoda</taxon>
        <taxon>Chromadorea</taxon>
        <taxon>Rhabditida</taxon>
        <taxon>Rhabditina</taxon>
        <taxon>Rhabditomorpha</taxon>
        <taxon>Rhabditoidea</taxon>
        <taxon>Rhabditidae</taxon>
        <taxon>Mesorhabditinae</taxon>
        <taxon>Mesorhabditis</taxon>
    </lineage>
</organism>
<dbReference type="InterPro" id="IPR019742">
    <property type="entry name" value="MacrogloblnA2_CS"/>
</dbReference>
<reference evidence="12" key="1">
    <citation type="submission" date="2023-06" db="EMBL/GenBank/DDBJ databases">
        <authorList>
            <person name="Delattre M."/>
        </authorList>
    </citation>
    <scope>NUCLEOTIDE SEQUENCE</scope>
    <source>
        <strain evidence="12">AF72</strain>
    </source>
</reference>
<dbReference type="Pfam" id="PF01835">
    <property type="entry name" value="MG2"/>
    <property type="match status" value="1"/>
</dbReference>
<evidence type="ECO:0000256" key="6">
    <source>
        <dbReference type="ARBA" id="ARBA00063781"/>
    </source>
</evidence>
<dbReference type="CDD" id="cd02897">
    <property type="entry name" value="A2M_2"/>
    <property type="match status" value="1"/>
</dbReference>
<evidence type="ECO:0000259" key="9">
    <source>
        <dbReference type="SMART" id="SM01359"/>
    </source>
</evidence>
<dbReference type="Pfam" id="PF17791">
    <property type="entry name" value="MG3"/>
    <property type="match status" value="1"/>
</dbReference>
<dbReference type="PROSITE" id="PS00477">
    <property type="entry name" value="ALPHA_2_MACROGLOBULIN"/>
    <property type="match status" value="1"/>
</dbReference>
<dbReference type="InterPro" id="IPR047565">
    <property type="entry name" value="Alpha-macroglob_thiol-ester_cl"/>
</dbReference>
<keyword evidence="2 8" id="KW-0732">Signal</keyword>
<dbReference type="SMART" id="SM01419">
    <property type="entry name" value="Thiol-ester_cl"/>
    <property type="match status" value="1"/>
</dbReference>
<evidence type="ECO:0000256" key="1">
    <source>
        <dbReference type="ARBA" id="ARBA00010952"/>
    </source>
</evidence>
<keyword evidence="13" id="KW-1185">Reference proteome</keyword>
<dbReference type="InterPro" id="IPR036595">
    <property type="entry name" value="A-macroglobulin_rcpt-bd_sf"/>
</dbReference>
<dbReference type="Gene3D" id="2.60.40.10">
    <property type="entry name" value="Immunoglobulins"/>
    <property type="match status" value="2"/>
</dbReference>
<dbReference type="FunFam" id="1.50.10.20:FF:000001">
    <property type="entry name" value="CD109 isoform 1"/>
    <property type="match status" value="1"/>
</dbReference>
<dbReference type="SUPFAM" id="SSF49410">
    <property type="entry name" value="Alpha-macroglobulin receptor domain"/>
    <property type="match status" value="1"/>
</dbReference>
<feature type="domain" description="Alpha-2-macroglobulin bait region" evidence="9">
    <location>
        <begin position="516"/>
        <end position="652"/>
    </location>
</feature>
<feature type="chain" id="PRO_5041346332" description="TEP1-F" evidence="8">
    <location>
        <begin position="18"/>
        <end position="1508"/>
    </location>
</feature>
<comment type="caution">
    <text evidence="12">The sequence shown here is derived from an EMBL/GenBank/DDBJ whole genome shotgun (WGS) entry which is preliminary data.</text>
</comment>
<dbReference type="InterPro" id="IPR013783">
    <property type="entry name" value="Ig-like_fold"/>
</dbReference>
<dbReference type="Gene3D" id="6.20.50.160">
    <property type="match status" value="1"/>
</dbReference>
<dbReference type="SUPFAM" id="SSF48239">
    <property type="entry name" value="Terpenoid cyclases/Protein prenyltransferases"/>
    <property type="match status" value="1"/>
</dbReference>
<keyword evidence="4" id="KW-0325">Glycoprotein</keyword>
<dbReference type="EMBL" id="CATQJA010001558">
    <property type="protein sequence ID" value="CAJ0567761.1"/>
    <property type="molecule type" value="Genomic_DNA"/>
</dbReference>
<dbReference type="Gene3D" id="2.60.40.1940">
    <property type="match status" value="1"/>
</dbReference>
<dbReference type="Pfam" id="PF07677">
    <property type="entry name" value="A2M_recep"/>
    <property type="match status" value="1"/>
</dbReference>
<dbReference type="Proteomes" id="UP001177023">
    <property type="component" value="Unassembled WGS sequence"/>
</dbReference>
<evidence type="ECO:0000256" key="4">
    <source>
        <dbReference type="ARBA" id="ARBA00023180"/>
    </source>
</evidence>
<dbReference type="SMART" id="SM01359">
    <property type="entry name" value="A2M_N_2"/>
    <property type="match status" value="1"/>
</dbReference>
<dbReference type="Gene3D" id="1.50.10.20">
    <property type="match status" value="1"/>
</dbReference>
<dbReference type="InterPro" id="IPR009048">
    <property type="entry name" value="A-macroglobulin_rcpt-bd"/>
</dbReference>
<dbReference type="InterPro" id="IPR001599">
    <property type="entry name" value="Macroglobln_a2"/>
</dbReference>
<comment type="function">
    <text evidence="5">Binds covalently through a thioester bond to the pathogen surface resulting in pathogen clearance.</text>
</comment>
<dbReference type="InterPro" id="IPR008930">
    <property type="entry name" value="Terpenoid_cyclase/PrenylTrfase"/>
</dbReference>
<comment type="similarity">
    <text evidence="1">Belongs to the protease inhibitor I39 (alpha-2-macroglobulin) family.</text>
</comment>
<comment type="subunit">
    <text evidence="6">Heterodimer of a TEP1-N chain and an TEP1-C chain non-covalently linked. Forms a complex composed of TEP1-N and TEP1-C heterodimer, LRIM1 and APL1C; the interaction stabilizes TEP1-N and TEP1-C heterodimer, prevents its binding to tissues while circulating in the hemolymph and protects the thioester bond from hydrolysis. Mature TEP1 and to a lesser extent full-length TEP1 interact with SPCLIP1; the interaction is induced by microbial infection.</text>
</comment>
<evidence type="ECO:0000256" key="8">
    <source>
        <dbReference type="SAM" id="SignalP"/>
    </source>
</evidence>
<dbReference type="Gene3D" id="2.60.40.1930">
    <property type="match status" value="2"/>
</dbReference>
<evidence type="ECO:0000256" key="7">
    <source>
        <dbReference type="ARBA" id="ARBA00078071"/>
    </source>
</evidence>
<protein>
    <recommendedName>
        <fullName evidence="7">TEP1-F</fullName>
    </recommendedName>
</protein>
<dbReference type="GO" id="GO:0004866">
    <property type="term" value="F:endopeptidase inhibitor activity"/>
    <property type="evidence" value="ECO:0007669"/>
    <property type="project" value="InterPro"/>
</dbReference>
<feature type="domain" description="Alpha-2-macroglobulin" evidence="10">
    <location>
        <begin position="782"/>
        <end position="872"/>
    </location>
</feature>
<evidence type="ECO:0000256" key="3">
    <source>
        <dbReference type="ARBA" id="ARBA00023157"/>
    </source>
</evidence>
<proteinExistence type="inferred from homology"/>
<evidence type="ECO:0000256" key="2">
    <source>
        <dbReference type="ARBA" id="ARBA00022729"/>
    </source>
</evidence>
<dbReference type="Gene3D" id="2.60.40.2950">
    <property type="match status" value="1"/>
</dbReference>
<evidence type="ECO:0000256" key="5">
    <source>
        <dbReference type="ARBA" id="ARBA00057615"/>
    </source>
</evidence>
<dbReference type="Pfam" id="PF07703">
    <property type="entry name" value="A2M_BRD"/>
    <property type="match status" value="1"/>
</dbReference>
<feature type="signal peptide" evidence="8">
    <location>
        <begin position="1"/>
        <end position="17"/>
    </location>
</feature>
<evidence type="ECO:0000313" key="13">
    <source>
        <dbReference type="Proteomes" id="UP001177023"/>
    </source>
</evidence>
<dbReference type="Gene3D" id="2.60.120.1540">
    <property type="match status" value="1"/>
</dbReference>
<evidence type="ECO:0000259" key="11">
    <source>
        <dbReference type="SMART" id="SM01361"/>
    </source>
</evidence>
<feature type="domain" description="Alpha-macroglobulin receptor-binding" evidence="11">
    <location>
        <begin position="1390"/>
        <end position="1479"/>
    </location>
</feature>
<dbReference type="InterPro" id="IPR050473">
    <property type="entry name" value="A2M/Complement_sys"/>
</dbReference>
<dbReference type="FunFam" id="2.60.40.1930:FF:000001">
    <property type="entry name" value="CD109 isoform 3"/>
    <property type="match status" value="1"/>
</dbReference>
<name>A0AA36FZH5_9BILA</name>
<feature type="non-terminal residue" evidence="12">
    <location>
        <position position="1"/>
    </location>
</feature>